<dbReference type="PANTHER" id="PTHR34203">
    <property type="entry name" value="METHYLTRANSFERASE, FKBM FAMILY PROTEIN"/>
    <property type="match status" value="1"/>
</dbReference>
<feature type="region of interest" description="Disordered" evidence="1">
    <location>
        <begin position="1"/>
        <end position="29"/>
    </location>
</feature>
<dbReference type="GO" id="GO:0032259">
    <property type="term" value="P:methylation"/>
    <property type="evidence" value="ECO:0007669"/>
    <property type="project" value="UniProtKB-KW"/>
</dbReference>
<name>A0ABW9IYY7_STRGJ</name>
<dbReference type="SUPFAM" id="SSF53335">
    <property type="entry name" value="S-adenosyl-L-methionine-dependent methyltransferases"/>
    <property type="match status" value="1"/>
</dbReference>
<comment type="caution">
    <text evidence="3">The sequence shown here is derived from an EMBL/GenBank/DDBJ whole genome shotgun (WGS) entry which is preliminary data.</text>
</comment>
<reference evidence="3 4" key="1">
    <citation type="submission" date="2024-12" db="EMBL/GenBank/DDBJ databases">
        <title>Forecasting of Potato common scab and diversities of Pathogenic streptomyces spp. in china.</title>
        <authorList>
            <person name="Handique U."/>
            <person name="Wu J."/>
        </authorList>
    </citation>
    <scope>NUCLEOTIDE SEQUENCE [LARGE SCALE GENOMIC DNA]</scope>
    <source>
        <strain evidence="3 4">ZRIMU1585</strain>
    </source>
</reference>
<dbReference type="PANTHER" id="PTHR34203:SF15">
    <property type="entry name" value="SLL1173 PROTEIN"/>
    <property type="match status" value="1"/>
</dbReference>
<keyword evidence="3" id="KW-0808">Transferase</keyword>
<dbReference type="Proteomes" id="UP001631993">
    <property type="component" value="Unassembled WGS sequence"/>
</dbReference>
<dbReference type="InterPro" id="IPR052514">
    <property type="entry name" value="SAM-dependent_MTase"/>
</dbReference>
<evidence type="ECO:0000259" key="2">
    <source>
        <dbReference type="Pfam" id="PF05050"/>
    </source>
</evidence>
<gene>
    <name evidence="3" type="ORF">ACKI1S_44890</name>
</gene>
<dbReference type="InterPro" id="IPR029063">
    <property type="entry name" value="SAM-dependent_MTases_sf"/>
</dbReference>
<dbReference type="Gene3D" id="3.40.50.150">
    <property type="entry name" value="Vaccinia Virus protein VP39"/>
    <property type="match status" value="1"/>
</dbReference>
<protein>
    <submittedName>
        <fullName evidence="3">FkbM family methyltransferase</fullName>
    </submittedName>
</protein>
<evidence type="ECO:0000256" key="1">
    <source>
        <dbReference type="SAM" id="MobiDB-lite"/>
    </source>
</evidence>
<dbReference type="EMBL" id="JBJVNE010000042">
    <property type="protein sequence ID" value="MFM9653216.1"/>
    <property type="molecule type" value="Genomic_DNA"/>
</dbReference>
<dbReference type="NCBIfam" id="TIGR01444">
    <property type="entry name" value="fkbM_fam"/>
    <property type="match status" value="1"/>
</dbReference>
<dbReference type="InterPro" id="IPR006342">
    <property type="entry name" value="FkbM_mtfrase"/>
</dbReference>
<organism evidence="3 4">
    <name type="scientific">Streptomyces galilaeus</name>
    <dbReference type="NCBI Taxonomy" id="33899"/>
    <lineage>
        <taxon>Bacteria</taxon>
        <taxon>Bacillati</taxon>
        <taxon>Actinomycetota</taxon>
        <taxon>Actinomycetes</taxon>
        <taxon>Kitasatosporales</taxon>
        <taxon>Streptomycetaceae</taxon>
        <taxon>Streptomyces</taxon>
    </lineage>
</organism>
<feature type="domain" description="Methyltransferase FkbM" evidence="2">
    <location>
        <begin position="110"/>
        <end position="300"/>
    </location>
</feature>
<dbReference type="GeneID" id="93760758"/>
<dbReference type="RefSeq" id="WP_328734480.1">
    <property type="nucleotide sequence ID" value="NZ_JBJVMW010000048.1"/>
</dbReference>
<dbReference type="GO" id="GO:0008168">
    <property type="term" value="F:methyltransferase activity"/>
    <property type="evidence" value="ECO:0007669"/>
    <property type="project" value="UniProtKB-KW"/>
</dbReference>
<dbReference type="Pfam" id="PF05050">
    <property type="entry name" value="Methyltransf_21"/>
    <property type="match status" value="1"/>
</dbReference>
<accession>A0ABW9IYY7</accession>
<sequence length="325" mass="35870">MISAKGSLSGDSSATHIAPLPRQPPQVYAELPHNHLPHCRCRHRGRPNLGAMTAGGGAPTAPVRRKLPNGMHVFSLNGNETDYLYREIFSDESYIPPRGWDVPAKPVILDIGANIGLFTLFAMERWPDAKVFAFEPAPDVFDALRRNTGHLPHAHAHNVALGDKDQTRELTYYPNYTMMSGFDADPEVDRGLASAFITSAADSLDGELRDEFIIAAEELVDDCLSERQLVRCDVQRVETFAGQAGIDRIDFLKVDVEGFELRVLQGIGDGLWPAVRNAAIEVADRDGALQEVLSLLERHGMSTSVRQAAEYRTSDLHTVFAWRVG</sequence>
<evidence type="ECO:0000313" key="4">
    <source>
        <dbReference type="Proteomes" id="UP001631993"/>
    </source>
</evidence>
<proteinExistence type="predicted"/>
<evidence type="ECO:0000313" key="3">
    <source>
        <dbReference type="EMBL" id="MFM9653216.1"/>
    </source>
</evidence>
<keyword evidence="3" id="KW-0489">Methyltransferase</keyword>
<keyword evidence="4" id="KW-1185">Reference proteome</keyword>